<sequence>MHPRLAMIRCLVSGATSPYVPISDPLIFKHLSSSRPHPLSRDQAVMSTETRDEQTSGDGGDAWAMIDKTVRNVDEDKVKDCTDDIDTLLVFAGLYSGILTAFLIESYKALQEDPQDVMVQLLRQSATQSYVFNGRFLNSTSPILPSEPYQAPTWAIRVNVCWFFSLVLSLSTASYGILVKQWLREYLAIDRISHQERIRIRHFRHQGIKDWRLYDIAAVLPVILQISLALFFLGLCFFTAAVHSSIGITSAVLVSAWAAFIVFAILAPLFSSRCPFKTPLLQTVLTHIRPRLLKVLRLILTTFFQKKYVHDATDAPNSTPEPYPPSEQSLDFSYYQDFGNISFLRSLSEHALKENIMVQEEVDVRNSDANDLIIFRAVDSIFLDDDLLANMVEALKRRPPSSYDVFRLVVTIIQSRLDIHPEEVGRRSDIIPWPWALSHNARILLINMLANSLLLNSSLKEDLQRSLSGEEPSIDWIRDAVFLIFDLSSLQDQVPTTATLFFRRIIAFGRSGREFFDRICEEFMMRYDHSIVHRLVRYLTCMTDTLITVDVFTAMEYLEIVANRTFSLIYEDTGPSPLTDTMAFFDTMQLQDDNSTIAAKAIVVFAEVAITILHKFTNDTNAERMTAFPDSVRSLLAFLITVSSRIEELSGLDLRKSRIFGGIGLDKAFSSMFMKPNMVQPCLEYFAAHSDFLENDAARTYLMDPMSDIFPSRDTLLKYLNAHETFFKAKLNTQTPLDLVSVIRLCVLVYQVPCSPTDEDLHKAWHSMYSTIAAYIRKFYPSPAQSCASDGQSDPGKSCHLDTCQAARAMLQCVEDDGDWGRPFWVGEIIHSDDASIEDLNYSLWLQGFDISFSFTPDALFNVLRRVICPTQTAQYGRKFWRIRRLEDMHAMVSPFPDRSEGGIGPAEESTEHDDLHTDPLGDCSAADESQAGSLVTHANESGVMGSPSAEGVETQARSREVLTPTVAPIDAAPLEDSTRDHIVADTEHVDVSASYIDQLPGVHGEVAPAVQPLVPQAEAATESLSSGPTATIPQVRVTQALGGSEALNSDHIREESREEESHGPPPIVLVAKSSSAGSFKGVDVAVEDGSQASEPETSQYGNVTVVEGSSQVQVEGLNDVQSVHPGEPGMESPQAVHG</sequence>
<keyword evidence="2" id="KW-1185">Reference proteome</keyword>
<proteinExistence type="predicted"/>
<evidence type="ECO:0000313" key="2">
    <source>
        <dbReference type="Proteomes" id="UP001148662"/>
    </source>
</evidence>
<comment type="caution">
    <text evidence="1">The sequence shown here is derived from an EMBL/GenBank/DDBJ whole genome shotgun (WGS) entry which is preliminary data.</text>
</comment>
<gene>
    <name evidence="1" type="ORF">NM688_g6009</name>
</gene>
<dbReference type="EMBL" id="JANHOG010001176">
    <property type="protein sequence ID" value="KAJ3542077.1"/>
    <property type="molecule type" value="Genomic_DNA"/>
</dbReference>
<name>A0ACC1SLA7_9APHY</name>
<reference evidence="1" key="1">
    <citation type="submission" date="2022-07" db="EMBL/GenBank/DDBJ databases">
        <title>Genome Sequence of Phlebia brevispora.</title>
        <authorList>
            <person name="Buettner E."/>
        </authorList>
    </citation>
    <scope>NUCLEOTIDE SEQUENCE</scope>
    <source>
        <strain evidence="1">MPL23</strain>
    </source>
</reference>
<organism evidence="1 2">
    <name type="scientific">Phlebia brevispora</name>
    <dbReference type="NCBI Taxonomy" id="194682"/>
    <lineage>
        <taxon>Eukaryota</taxon>
        <taxon>Fungi</taxon>
        <taxon>Dikarya</taxon>
        <taxon>Basidiomycota</taxon>
        <taxon>Agaricomycotina</taxon>
        <taxon>Agaricomycetes</taxon>
        <taxon>Polyporales</taxon>
        <taxon>Meruliaceae</taxon>
        <taxon>Phlebia</taxon>
    </lineage>
</organism>
<protein>
    <submittedName>
        <fullName evidence="1">Uncharacterized protein</fullName>
    </submittedName>
</protein>
<evidence type="ECO:0000313" key="1">
    <source>
        <dbReference type="EMBL" id="KAJ3542077.1"/>
    </source>
</evidence>
<accession>A0ACC1SLA7</accession>
<dbReference type="Proteomes" id="UP001148662">
    <property type="component" value="Unassembled WGS sequence"/>
</dbReference>